<dbReference type="Proteomes" id="UP001177670">
    <property type="component" value="Unassembled WGS sequence"/>
</dbReference>
<protein>
    <submittedName>
        <fullName evidence="2">Uncharacterized protein</fullName>
    </submittedName>
</protein>
<accession>A0AA40FFE7</accession>
<dbReference type="EMBL" id="JAHYIQ010000046">
    <property type="protein sequence ID" value="KAK1118033.1"/>
    <property type="molecule type" value="Genomic_DNA"/>
</dbReference>
<evidence type="ECO:0000256" key="1">
    <source>
        <dbReference type="SAM" id="MobiDB-lite"/>
    </source>
</evidence>
<name>A0AA40FFE7_9HYME</name>
<gene>
    <name evidence="2" type="ORF">K0M31_015480</name>
</gene>
<evidence type="ECO:0000313" key="2">
    <source>
        <dbReference type="EMBL" id="KAK1118033.1"/>
    </source>
</evidence>
<evidence type="ECO:0000313" key="3">
    <source>
        <dbReference type="Proteomes" id="UP001177670"/>
    </source>
</evidence>
<sequence length="70" mass="7757">MAGKGDPSSENMIDTANLKHHSERTATKLGQDQDQHPEIKIKEGERKGTRISWLGNDEDSERSKPGKVGK</sequence>
<comment type="caution">
    <text evidence="2">The sequence shown here is derived from an EMBL/GenBank/DDBJ whole genome shotgun (WGS) entry which is preliminary data.</text>
</comment>
<dbReference type="AlphaFoldDB" id="A0AA40FFE7"/>
<feature type="compositionally biased region" description="Basic and acidic residues" evidence="1">
    <location>
        <begin position="23"/>
        <end position="48"/>
    </location>
</feature>
<organism evidence="2 3">
    <name type="scientific">Melipona bicolor</name>
    <dbReference type="NCBI Taxonomy" id="60889"/>
    <lineage>
        <taxon>Eukaryota</taxon>
        <taxon>Metazoa</taxon>
        <taxon>Ecdysozoa</taxon>
        <taxon>Arthropoda</taxon>
        <taxon>Hexapoda</taxon>
        <taxon>Insecta</taxon>
        <taxon>Pterygota</taxon>
        <taxon>Neoptera</taxon>
        <taxon>Endopterygota</taxon>
        <taxon>Hymenoptera</taxon>
        <taxon>Apocrita</taxon>
        <taxon>Aculeata</taxon>
        <taxon>Apoidea</taxon>
        <taxon>Anthophila</taxon>
        <taxon>Apidae</taxon>
        <taxon>Melipona</taxon>
    </lineage>
</organism>
<feature type="region of interest" description="Disordered" evidence="1">
    <location>
        <begin position="1"/>
        <end position="70"/>
    </location>
</feature>
<proteinExistence type="predicted"/>
<reference evidence="2" key="1">
    <citation type="submission" date="2021-10" db="EMBL/GenBank/DDBJ databases">
        <title>Melipona bicolor Genome sequencing and assembly.</title>
        <authorList>
            <person name="Araujo N.S."/>
            <person name="Arias M.C."/>
        </authorList>
    </citation>
    <scope>NUCLEOTIDE SEQUENCE</scope>
    <source>
        <strain evidence="2">USP_2M_L1-L4_2017</strain>
        <tissue evidence="2">Whole body</tissue>
    </source>
</reference>
<keyword evidence="3" id="KW-1185">Reference proteome</keyword>